<dbReference type="Proteomes" id="UP000481858">
    <property type="component" value="Unassembled WGS sequence"/>
</dbReference>
<feature type="region of interest" description="Disordered" evidence="3">
    <location>
        <begin position="138"/>
        <end position="160"/>
    </location>
</feature>
<organism evidence="4 5">
    <name type="scientific">Xylaria multiplex</name>
    <dbReference type="NCBI Taxonomy" id="323545"/>
    <lineage>
        <taxon>Eukaryota</taxon>
        <taxon>Fungi</taxon>
        <taxon>Dikarya</taxon>
        <taxon>Ascomycota</taxon>
        <taxon>Pezizomycotina</taxon>
        <taxon>Sordariomycetes</taxon>
        <taxon>Xylariomycetidae</taxon>
        <taxon>Xylariales</taxon>
        <taxon>Xylariaceae</taxon>
        <taxon>Xylaria</taxon>
    </lineage>
</organism>
<dbReference type="SUPFAM" id="SSF53933">
    <property type="entry name" value="Microbial ribonucleases"/>
    <property type="match status" value="1"/>
</dbReference>
<dbReference type="EMBL" id="WUBL01000047">
    <property type="protein sequence ID" value="KAF2968659.1"/>
    <property type="molecule type" value="Genomic_DNA"/>
</dbReference>
<dbReference type="InterPro" id="IPR016191">
    <property type="entry name" value="Ribonuclease/ribotoxin"/>
</dbReference>
<dbReference type="GO" id="GO:0003723">
    <property type="term" value="F:RNA binding"/>
    <property type="evidence" value="ECO:0007669"/>
    <property type="project" value="InterPro"/>
</dbReference>
<gene>
    <name evidence="4" type="ORF">GQX73_g4922</name>
</gene>
<keyword evidence="1" id="KW-0540">Nuclease</keyword>
<evidence type="ECO:0000313" key="5">
    <source>
        <dbReference type="Proteomes" id="UP000481858"/>
    </source>
</evidence>
<name>A0A7C8J1I6_9PEZI</name>
<evidence type="ECO:0000256" key="3">
    <source>
        <dbReference type="SAM" id="MobiDB-lite"/>
    </source>
</evidence>
<dbReference type="InParanoid" id="A0A7C8J1I6"/>
<feature type="compositionally biased region" description="Low complexity" evidence="3">
    <location>
        <begin position="148"/>
        <end position="160"/>
    </location>
</feature>
<keyword evidence="5" id="KW-1185">Reference proteome</keyword>
<accession>A0A7C8J1I6</accession>
<proteinExistence type="predicted"/>
<comment type="caution">
    <text evidence="4">The sequence shown here is derived from an EMBL/GenBank/DDBJ whole genome shotgun (WGS) entry which is preliminary data.</text>
</comment>
<evidence type="ECO:0000313" key="4">
    <source>
        <dbReference type="EMBL" id="KAF2968659.1"/>
    </source>
</evidence>
<dbReference type="GO" id="GO:0016787">
    <property type="term" value="F:hydrolase activity"/>
    <property type="evidence" value="ECO:0007669"/>
    <property type="project" value="UniProtKB-KW"/>
</dbReference>
<dbReference type="GO" id="GO:0004540">
    <property type="term" value="F:RNA nuclease activity"/>
    <property type="evidence" value="ECO:0007669"/>
    <property type="project" value="InterPro"/>
</dbReference>
<keyword evidence="2" id="KW-0378">Hydrolase</keyword>
<sequence>MRPLVVLLQTHPIFNGDTRDDNPNPSKYAKAAEFRAQQANAPPHQQAPYPSYFRNGEGLPLSTPGSIIRLGHGIEWVHHPLTPGQTTTWTPQSGAARGAIRSVYTDGAPTQFDVIYHYRGAGTSARGHGQFVLANYHAAAAPPPQEPPGQGQSSSTDNKS</sequence>
<protein>
    <submittedName>
        <fullName evidence="4">Uncharacterized protein</fullName>
    </submittedName>
</protein>
<dbReference type="OrthoDB" id="4499833at2759"/>
<evidence type="ECO:0000256" key="1">
    <source>
        <dbReference type="ARBA" id="ARBA00022722"/>
    </source>
</evidence>
<reference evidence="4 5" key="1">
    <citation type="submission" date="2019-12" db="EMBL/GenBank/DDBJ databases">
        <title>Draft genome sequence of the ascomycete Xylaria multiplex DSM 110363.</title>
        <authorList>
            <person name="Buettner E."/>
            <person name="Kellner H."/>
        </authorList>
    </citation>
    <scope>NUCLEOTIDE SEQUENCE [LARGE SCALE GENOMIC DNA]</scope>
    <source>
        <strain evidence="4 5">DSM 110363</strain>
    </source>
</reference>
<evidence type="ECO:0000256" key="2">
    <source>
        <dbReference type="ARBA" id="ARBA00022801"/>
    </source>
</evidence>
<dbReference type="AlphaFoldDB" id="A0A7C8J1I6"/>